<evidence type="ECO:0000313" key="6">
    <source>
        <dbReference type="Proteomes" id="UP001165121"/>
    </source>
</evidence>
<protein>
    <submittedName>
        <fullName evidence="5">Unnamed protein product</fullName>
    </submittedName>
</protein>
<evidence type="ECO:0000259" key="4">
    <source>
        <dbReference type="PROSITE" id="PS51465"/>
    </source>
</evidence>
<dbReference type="Gene3D" id="3.30.60.30">
    <property type="match status" value="3"/>
</dbReference>
<dbReference type="GO" id="GO:0005576">
    <property type="term" value="C:extracellular region"/>
    <property type="evidence" value="ECO:0007669"/>
    <property type="project" value="TreeGrafter"/>
</dbReference>
<feature type="domain" description="Kazal-like" evidence="4">
    <location>
        <begin position="175"/>
        <end position="228"/>
    </location>
</feature>
<evidence type="ECO:0000313" key="5">
    <source>
        <dbReference type="EMBL" id="GMF41968.1"/>
    </source>
</evidence>
<name>A0A9W7CT25_9STRA</name>
<keyword evidence="1" id="KW-0646">Protease inhibitor</keyword>
<dbReference type="PANTHER" id="PTHR10913">
    <property type="entry name" value="FOLLISTATIN-RELATED"/>
    <property type="match status" value="1"/>
</dbReference>
<gene>
    <name evidence="5" type="ORF">Pfra01_001352200</name>
</gene>
<evidence type="ECO:0000256" key="3">
    <source>
        <dbReference type="ARBA" id="ARBA00023157"/>
    </source>
</evidence>
<dbReference type="SUPFAM" id="SSF100895">
    <property type="entry name" value="Kazal-type serine protease inhibitors"/>
    <property type="match status" value="3"/>
</dbReference>
<feature type="domain" description="Kazal-like" evidence="4">
    <location>
        <begin position="34"/>
        <end position="86"/>
    </location>
</feature>
<dbReference type="PROSITE" id="PS51465">
    <property type="entry name" value="KAZAL_2"/>
    <property type="match status" value="3"/>
</dbReference>
<sequence>MLLKSGRLREFGRYHDGKCSTTPENSSNEESSDSSSDTACTDVCPMVYMPVCGSDGITYGNDCLLGVAGCKSGGVITKVSDGECVGSYPSTEASENGREGTGCSEVCIEIWKPVCGSDGVTYPNSCFLGIANCKDPSITQVSGGACSSSEGGYDYNNNLTDSSEEAIVDSEASSTSSSSLCPDVCITNYTPVCGSDGLTYANECKLNVASCNHLEQDISKISDGACSSDCKTQL</sequence>
<dbReference type="Pfam" id="PF00050">
    <property type="entry name" value="Kazal_1"/>
    <property type="match status" value="3"/>
</dbReference>
<dbReference type="EMBL" id="BSXT01001390">
    <property type="protein sequence ID" value="GMF41968.1"/>
    <property type="molecule type" value="Genomic_DNA"/>
</dbReference>
<dbReference type="CDD" id="cd00104">
    <property type="entry name" value="KAZAL_FS"/>
    <property type="match status" value="3"/>
</dbReference>
<dbReference type="Proteomes" id="UP001165121">
    <property type="component" value="Unassembled WGS sequence"/>
</dbReference>
<comment type="caution">
    <text evidence="5">The sequence shown here is derived from an EMBL/GenBank/DDBJ whole genome shotgun (WGS) entry which is preliminary data.</text>
</comment>
<accession>A0A9W7CT25</accession>
<keyword evidence="3" id="KW-1015">Disulfide bond</keyword>
<organism evidence="5 6">
    <name type="scientific">Phytophthora fragariaefolia</name>
    <dbReference type="NCBI Taxonomy" id="1490495"/>
    <lineage>
        <taxon>Eukaryota</taxon>
        <taxon>Sar</taxon>
        <taxon>Stramenopiles</taxon>
        <taxon>Oomycota</taxon>
        <taxon>Peronosporomycetes</taxon>
        <taxon>Peronosporales</taxon>
        <taxon>Peronosporaceae</taxon>
        <taxon>Phytophthora</taxon>
    </lineage>
</organism>
<keyword evidence="2" id="KW-0722">Serine protease inhibitor</keyword>
<dbReference type="OrthoDB" id="343609at2759"/>
<dbReference type="InterPro" id="IPR050653">
    <property type="entry name" value="Prot_Inhib_GrowthFact_Antg"/>
</dbReference>
<dbReference type="SMART" id="SM00280">
    <property type="entry name" value="KAZAL"/>
    <property type="match status" value="3"/>
</dbReference>
<reference evidence="5" key="1">
    <citation type="submission" date="2023-04" db="EMBL/GenBank/DDBJ databases">
        <title>Phytophthora fragariaefolia NBRC 109709.</title>
        <authorList>
            <person name="Ichikawa N."/>
            <person name="Sato H."/>
            <person name="Tonouchi N."/>
        </authorList>
    </citation>
    <scope>NUCLEOTIDE SEQUENCE</scope>
    <source>
        <strain evidence="5">NBRC 109709</strain>
    </source>
</reference>
<dbReference type="AlphaFoldDB" id="A0A9W7CT25"/>
<dbReference type="InterPro" id="IPR002350">
    <property type="entry name" value="Kazal_dom"/>
</dbReference>
<evidence type="ECO:0000256" key="1">
    <source>
        <dbReference type="ARBA" id="ARBA00022690"/>
    </source>
</evidence>
<dbReference type="PANTHER" id="PTHR10913:SF45">
    <property type="entry name" value="FOLLISTATIN, ISOFORM A-RELATED"/>
    <property type="match status" value="1"/>
</dbReference>
<dbReference type="InterPro" id="IPR036058">
    <property type="entry name" value="Kazal_dom_sf"/>
</dbReference>
<evidence type="ECO:0000256" key="2">
    <source>
        <dbReference type="ARBA" id="ARBA00022900"/>
    </source>
</evidence>
<feature type="domain" description="Kazal-like" evidence="4">
    <location>
        <begin position="97"/>
        <end position="148"/>
    </location>
</feature>
<keyword evidence="6" id="KW-1185">Reference proteome</keyword>
<proteinExistence type="predicted"/>